<keyword evidence="10" id="KW-1185">Reference proteome</keyword>
<evidence type="ECO:0000313" key="10">
    <source>
        <dbReference type="Proteomes" id="UP001266305"/>
    </source>
</evidence>
<evidence type="ECO:0000256" key="5">
    <source>
        <dbReference type="ARBA" id="ARBA00017761"/>
    </source>
</evidence>
<keyword evidence="6" id="KW-0398">Inositol biosynthesis</keyword>
<evidence type="ECO:0000256" key="6">
    <source>
        <dbReference type="ARBA" id="ARBA00022550"/>
    </source>
</evidence>
<proteinExistence type="predicted"/>
<dbReference type="EC" id="5.5.1.4" evidence="4"/>
<comment type="function">
    <text evidence="7">Key enzyme in myo-inositol biosynthesis pathway that catalyzes the conversion of glucose 6-phosphate to 1-myo-inositol 1-phosphate in a NAD-dependent manner. Rate-limiting enzyme in the synthesis of all inositol-containing compounds.</text>
</comment>
<evidence type="ECO:0000256" key="4">
    <source>
        <dbReference type="ARBA" id="ARBA00012125"/>
    </source>
</evidence>
<comment type="cofactor">
    <cofactor evidence="2">
        <name>NAD(+)</name>
        <dbReference type="ChEBI" id="CHEBI:57540"/>
    </cofactor>
</comment>
<evidence type="ECO:0000256" key="7">
    <source>
        <dbReference type="ARBA" id="ARBA00025559"/>
    </source>
</evidence>
<accession>A0ABQ9W3D2</accession>
<feature type="domain" description="Myo-inositol-1-phosphate synthase GAPDH-like" evidence="8">
    <location>
        <begin position="11"/>
        <end position="81"/>
    </location>
</feature>
<comment type="catalytic activity">
    <reaction evidence="1">
        <text>D-glucose 6-phosphate = 1D-myo-inositol 3-phosphate</text>
        <dbReference type="Rhea" id="RHEA:10716"/>
        <dbReference type="ChEBI" id="CHEBI:58401"/>
        <dbReference type="ChEBI" id="CHEBI:61548"/>
        <dbReference type="EC" id="5.5.1.4"/>
    </reaction>
</comment>
<dbReference type="Proteomes" id="UP001266305">
    <property type="component" value="Unassembled WGS sequence"/>
</dbReference>
<comment type="caution">
    <text evidence="9">The sequence shown here is derived from an EMBL/GenBank/DDBJ whole genome shotgun (WGS) entry which is preliminary data.</text>
</comment>
<comment type="pathway">
    <text evidence="3">Polyol metabolism; myo-inositol biosynthesis; myo-inositol from D-glucose 6-phosphate: step 1/2.</text>
</comment>
<dbReference type="SUPFAM" id="SSF55347">
    <property type="entry name" value="Glyceraldehyde-3-phosphate dehydrogenase-like, C-terminal domain"/>
    <property type="match status" value="1"/>
</dbReference>
<evidence type="ECO:0000256" key="3">
    <source>
        <dbReference type="ARBA" id="ARBA00005117"/>
    </source>
</evidence>
<name>A0ABQ9W3D2_SAGOE</name>
<dbReference type="Pfam" id="PF01658">
    <property type="entry name" value="Inos-1-P_synth"/>
    <property type="match status" value="1"/>
</dbReference>
<dbReference type="InterPro" id="IPR013021">
    <property type="entry name" value="Myo-inos-1-P_Synthase_GAPDH"/>
</dbReference>
<evidence type="ECO:0000313" key="9">
    <source>
        <dbReference type="EMBL" id="KAK2115584.1"/>
    </source>
</evidence>
<protein>
    <recommendedName>
        <fullName evidence="5">Inositol-3-phosphate synthase 1</fullName>
        <ecNumber evidence="4">5.5.1.4</ecNumber>
    </recommendedName>
</protein>
<reference evidence="9 10" key="1">
    <citation type="submission" date="2023-05" db="EMBL/GenBank/DDBJ databases">
        <title>B98-5 Cell Line De Novo Hybrid Assembly: An Optical Mapping Approach.</title>
        <authorList>
            <person name="Kananen K."/>
            <person name="Auerbach J.A."/>
            <person name="Kautto E."/>
            <person name="Blachly J.S."/>
        </authorList>
    </citation>
    <scope>NUCLEOTIDE SEQUENCE [LARGE SCALE GENOMIC DNA]</scope>
    <source>
        <strain evidence="9">B95-8</strain>
        <tissue evidence="9">Cell line</tissue>
    </source>
</reference>
<dbReference type="PANTHER" id="PTHR11510">
    <property type="entry name" value="MYO-INOSITOL-1 PHOSPHATE SYNTHASE"/>
    <property type="match status" value="1"/>
</dbReference>
<organism evidence="9 10">
    <name type="scientific">Saguinus oedipus</name>
    <name type="common">Cotton-top tamarin</name>
    <name type="synonym">Oedipomidas oedipus</name>
    <dbReference type="NCBI Taxonomy" id="9490"/>
    <lineage>
        <taxon>Eukaryota</taxon>
        <taxon>Metazoa</taxon>
        <taxon>Chordata</taxon>
        <taxon>Craniata</taxon>
        <taxon>Vertebrata</taxon>
        <taxon>Euteleostomi</taxon>
        <taxon>Mammalia</taxon>
        <taxon>Eutheria</taxon>
        <taxon>Euarchontoglires</taxon>
        <taxon>Primates</taxon>
        <taxon>Haplorrhini</taxon>
        <taxon>Platyrrhini</taxon>
        <taxon>Cebidae</taxon>
        <taxon>Callitrichinae</taxon>
        <taxon>Saguinus</taxon>
    </lineage>
</organism>
<dbReference type="Gene3D" id="3.30.360.10">
    <property type="entry name" value="Dihydrodipicolinate Reductase, domain 2"/>
    <property type="match status" value="1"/>
</dbReference>
<evidence type="ECO:0000256" key="2">
    <source>
        <dbReference type="ARBA" id="ARBA00001911"/>
    </source>
</evidence>
<gene>
    <name evidence="9" type="primary">ISYNA1_3</name>
    <name evidence="9" type="ORF">P7K49_006210</name>
</gene>
<dbReference type="InterPro" id="IPR002587">
    <property type="entry name" value="Myo-inos-1-P_Synthase"/>
</dbReference>
<dbReference type="EMBL" id="JASSZA010000003">
    <property type="protein sequence ID" value="KAK2115584.1"/>
    <property type="molecule type" value="Genomic_DNA"/>
</dbReference>
<evidence type="ECO:0000256" key="1">
    <source>
        <dbReference type="ARBA" id="ARBA00000113"/>
    </source>
</evidence>
<evidence type="ECO:0000259" key="8">
    <source>
        <dbReference type="Pfam" id="PF01658"/>
    </source>
</evidence>
<sequence>MTRGTCRRHLSFRSEVVSKSNVVDHMVQRNSVLYAPGEEPDHCKVIRYVPCVGHSKHALDKCTLELMLGGTNSLVRHNTCEASLLHAELAEPQTFHPVLSRLSFLFKVLLMPLASPVV</sequence>